<reference evidence="2 3" key="1">
    <citation type="submission" date="2016-12" db="EMBL/GenBank/DDBJ databases">
        <title>The genome of dimorphic prosthecate Glycocaulis alkaliphilus 6b-8t, isolated from crude oil dictates its adaptability in petroleum environments.</title>
        <authorList>
            <person name="Wu X.-L."/>
            <person name="Geng S."/>
        </authorList>
    </citation>
    <scope>NUCLEOTIDE SEQUENCE [LARGE SCALE GENOMIC DNA]</scope>
    <source>
        <strain evidence="2 3">6B-8</strain>
    </source>
</reference>
<name>A0A3T0E5M0_9PROT</name>
<feature type="region of interest" description="Disordered" evidence="1">
    <location>
        <begin position="23"/>
        <end position="43"/>
    </location>
</feature>
<evidence type="ECO:0000313" key="2">
    <source>
        <dbReference type="EMBL" id="AZU02665.1"/>
    </source>
</evidence>
<evidence type="ECO:0000313" key="3">
    <source>
        <dbReference type="Proteomes" id="UP000286954"/>
    </source>
</evidence>
<proteinExistence type="predicted"/>
<dbReference type="EMBL" id="CP018911">
    <property type="protein sequence ID" value="AZU02665.1"/>
    <property type="molecule type" value="Genomic_DNA"/>
</dbReference>
<protein>
    <submittedName>
        <fullName evidence="2">Uncharacterized protein</fullName>
    </submittedName>
</protein>
<dbReference type="Proteomes" id="UP000286954">
    <property type="component" value="Chromosome"/>
</dbReference>
<sequence length="43" mass="4995">MRSLNKLNFVHAPLPFIHRSHEQTCIKPEQEKNKNAANVKTSH</sequence>
<organism evidence="2 3">
    <name type="scientific">Glycocaulis alkaliphilus</name>
    <dbReference type="NCBI Taxonomy" id="1434191"/>
    <lineage>
        <taxon>Bacteria</taxon>
        <taxon>Pseudomonadati</taxon>
        <taxon>Pseudomonadota</taxon>
        <taxon>Alphaproteobacteria</taxon>
        <taxon>Maricaulales</taxon>
        <taxon>Maricaulaceae</taxon>
        <taxon>Glycocaulis</taxon>
    </lineage>
</organism>
<keyword evidence="3" id="KW-1185">Reference proteome</keyword>
<feature type="compositionally biased region" description="Basic and acidic residues" evidence="1">
    <location>
        <begin position="23"/>
        <end position="34"/>
    </location>
</feature>
<dbReference type="AlphaFoldDB" id="A0A3T0E5M0"/>
<gene>
    <name evidence="2" type="ORF">X907_0115</name>
</gene>
<evidence type="ECO:0000256" key="1">
    <source>
        <dbReference type="SAM" id="MobiDB-lite"/>
    </source>
</evidence>
<accession>A0A3T0E5M0</accession>
<dbReference type="KEGG" id="gak:X907_0115"/>